<dbReference type="NCBIfam" id="TIGR00836">
    <property type="entry name" value="amt"/>
    <property type="match status" value="1"/>
</dbReference>
<dbReference type="EMBL" id="JAALLT010000001">
    <property type="protein sequence ID" value="NGP75586.1"/>
    <property type="molecule type" value="Genomic_DNA"/>
</dbReference>
<protein>
    <recommendedName>
        <fullName evidence="8">Ammonium transporter</fullName>
    </recommendedName>
</protein>
<keyword evidence="3 8" id="KW-0813">Transport</keyword>
<dbReference type="GO" id="GO:0097272">
    <property type="term" value="P:ammonium homeostasis"/>
    <property type="evidence" value="ECO:0007669"/>
    <property type="project" value="TreeGrafter"/>
</dbReference>
<dbReference type="FunFam" id="1.10.3430.10:FF:000008">
    <property type="entry name" value="Ammonium transporter"/>
    <property type="match status" value="1"/>
</dbReference>
<feature type="domain" description="Ammonium transporter AmtB-like" evidence="10">
    <location>
        <begin position="42"/>
        <end position="438"/>
    </location>
</feature>
<feature type="transmembrane region" description="Helical" evidence="8">
    <location>
        <begin position="41"/>
        <end position="61"/>
    </location>
</feature>
<dbReference type="GO" id="GO:0008519">
    <property type="term" value="F:ammonium channel activity"/>
    <property type="evidence" value="ECO:0007669"/>
    <property type="project" value="InterPro"/>
</dbReference>
<dbReference type="SUPFAM" id="SSF111352">
    <property type="entry name" value="Ammonium transporter"/>
    <property type="match status" value="1"/>
</dbReference>
<dbReference type="RefSeq" id="WP_165139018.1">
    <property type="nucleotide sequence ID" value="NZ_JAALLT010000001.1"/>
</dbReference>
<evidence type="ECO:0000313" key="11">
    <source>
        <dbReference type="EMBL" id="NGP75586.1"/>
    </source>
</evidence>
<feature type="transmembrane region" description="Helical" evidence="8">
    <location>
        <begin position="82"/>
        <end position="106"/>
    </location>
</feature>
<dbReference type="Pfam" id="PF00909">
    <property type="entry name" value="Ammonium_transp"/>
    <property type="match status" value="1"/>
</dbReference>
<dbReference type="Gene3D" id="1.10.3430.10">
    <property type="entry name" value="Ammonium transporter AmtB like domains"/>
    <property type="match status" value="1"/>
</dbReference>
<name>A0A6M1STX0_9BACT</name>
<dbReference type="InterPro" id="IPR029020">
    <property type="entry name" value="Ammonium/urea_transptr"/>
</dbReference>
<evidence type="ECO:0000256" key="1">
    <source>
        <dbReference type="ARBA" id="ARBA00004141"/>
    </source>
</evidence>
<dbReference type="PRINTS" id="PR00342">
    <property type="entry name" value="RHESUSRHD"/>
</dbReference>
<feature type="chain" id="PRO_5026676086" description="Ammonium transporter" evidence="9">
    <location>
        <begin position="18"/>
        <end position="475"/>
    </location>
</feature>
<proteinExistence type="inferred from homology"/>
<dbReference type="PANTHER" id="PTHR11730:SF89">
    <property type="entry name" value="AMMONIUM TRANSPORTER SLL0108-RELATED"/>
    <property type="match status" value="1"/>
</dbReference>
<comment type="similarity">
    <text evidence="2 8">Belongs to the ammonia transporter channel (TC 1.A.11.2) family.</text>
</comment>
<comment type="caution">
    <text evidence="11">The sequence shown here is derived from an EMBL/GenBank/DDBJ whole genome shotgun (WGS) entry which is preliminary data.</text>
</comment>
<feature type="transmembrane region" description="Helical" evidence="8">
    <location>
        <begin position="232"/>
        <end position="249"/>
    </location>
</feature>
<evidence type="ECO:0000259" key="10">
    <source>
        <dbReference type="Pfam" id="PF00909"/>
    </source>
</evidence>
<comment type="subcellular location">
    <subcellularLocation>
        <location evidence="8">Cell membrane</location>
        <topology evidence="8">Multi-pass membrane protein</topology>
    </subcellularLocation>
    <subcellularLocation>
        <location evidence="1">Membrane</location>
        <topology evidence="1">Multi-pass membrane protein</topology>
    </subcellularLocation>
</comment>
<keyword evidence="9" id="KW-0732">Signal</keyword>
<feature type="transmembrane region" description="Helical" evidence="8">
    <location>
        <begin position="294"/>
        <end position="314"/>
    </location>
</feature>
<organism evidence="11 12">
    <name type="scientific">Halalkalibaculum roseum</name>
    <dbReference type="NCBI Taxonomy" id="2709311"/>
    <lineage>
        <taxon>Bacteria</taxon>
        <taxon>Pseudomonadati</taxon>
        <taxon>Balneolota</taxon>
        <taxon>Balneolia</taxon>
        <taxon>Balneolales</taxon>
        <taxon>Balneolaceae</taxon>
        <taxon>Halalkalibaculum</taxon>
    </lineage>
</organism>
<evidence type="ECO:0000256" key="6">
    <source>
        <dbReference type="ARBA" id="ARBA00023136"/>
    </source>
</evidence>
<dbReference type="GO" id="GO:0005886">
    <property type="term" value="C:plasma membrane"/>
    <property type="evidence" value="ECO:0007669"/>
    <property type="project" value="UniProtKB-SubCell"/>
</dbReference>
<keyword evidence="7 8" id="KW-0924">Ammonia transport</keyword>
<feature type="transmembrane region" description="Helical" evidence="8">
    <location>
        <begin position="158"/>
        <end position="179"/>
    </location>
</feature>
<evidence type="ECO:0000256" key="7">
    <source>
        <dbReference type="ARBA" id="ARBA00023177"/>
    </source>
</evidence>
<sequence>MFVTLLFLFVITLPSLANEATTLTSALETINSASDKTFADLLWIMIAAFLVFFMQAGFALVETGFTRAKNVANIMMKNMMDFGLGTIVFWAVGFGLMYGTDVFGLLGFSNFFLSDAILPDGSMDSWAYADWFFQAMFAATAATIVSGAMAERTKFTGYLIYTVFITALIYPIVGHWVWGGGWLADLGFYDFAGSTVVHSVGAWAGLIGTYILAPRIGRFVNGKVHQIQGHSVALGTLGVFILWLGWFGFNPGSTLGADPSFARIAVTTNLGAAGGAVAAMLFSWIRTGKPDLGYTLNGALAGLVAITAGCAVVSPGSALIIGMVGGIIMLYGTRFLEIVKIDDPVGAIPVHGFAGMWGTLAVALFAQAPYTTQFTGLFFGGTGYQLLIQSVGILAVFLWTTATAFLVFKTINKYHGLRVTEAEEINGLDLNEHGTTAYPEFFGVNDARSILDLDDEQEIELLKRGKLSIDLEMKP</sequence>
<dbReference type="InterPro" id="IPR024041">
    <property type="entry name" value="NH4_transpt_AmtB-like_dom"/>
</dbReference>
<dbReference type="InterPro" id="IPR001905">
    <property type="entry name" value="Ammonium_transpt"/>
</dbReference>
<dbReference type="PANTHER" id="PTHR11730">
    <property type="entry name" value="AMMONIUM TRANSPORTER"/>
    <property type="match status" value="1"/>
</dbReference>
<feature type="transmembrane region" description="Helical" evidence="8">
    <location>
        <begin position="191"/>
        <end position="212"/>
    </location>
</feature>
<dbReference type="Proteomes" id="UP000473278">
    <property type="component" value="Unassembled WGS sequence"/>
</dbReference>
<evidence type="ECO:0000256" key="9">
    <source>
        <dbReference type="SAM" id="SignalP"/>
    </source>
</evidence>
<evidence type="ECO:0000313" key="12">
    <source>
        <dbReference type="Proteomes" id="UP000473278"/>
    </source>
</evidence>
<keyword evidence="5 8" id="KW-1133">Transmembrane helix</keyword>
<evidence type="ECO:0000256" key="8">
    <source>
        <dbReference type="RuleBase" id="RU362002"/>
    </source>
</evidence>
<evidence type="ECO:0000256" key="5">
    <source>
        <dbReference type="ARBA" id="ARBA00022989"/>
    </source>
</evidence>
<evidence type="ECO:0000256" key="2">
    <source>
        <dbReference type="ARBA" id="ARBA00005887"/>
    </source>
</evidence>
<feature type="transmembrane region" description="Helical" evidence="8">
    <location>
        <begin position="348"/>
        <end position="366"/>
    </location>
</feature>
<keyword evidence="12" id="KW-1185">Reference proteome</keyword>
<accession>A0A6M1STX0</accession>
<evidence type="ECO:0000256" key="3">
    <source>
        <dbReference type="ARBA" id="ARBA00022448"/>
    </source>
</evidence>
<feature type="transmembrane region" description="Helical" evidence="8">
    <location>
        <begin position="126"/>
        <end position="146"/>
    </location>
</feature>
<keyword evidence="6 8" id="KW-0472">Membrane</keyword>
<dbReference type="InterPro" id="IPR002229">
    <property type="entry name" value="RhesusRHD"/>
</dbReference>
<feature type="transmembrane region" description="Helical" evidence="8">
    <location>
        <begin position="386"/>
        <end position="408"/>
    </location>
</feature>
<reference evidence="11 12" key="1">
    <citation type="submission" date="2020-02" db="EMBL/GenBank/DDBJ databases">
        <title>Balneolaceae bacterium YR4-1, complete genome.</title>
        <authorList>
            <person name="Li Y."/>
            <person name="Wu S."/>
        </authorList>
    </citation>
    <scope>NUCLEOTIDE SEQUENCE [LARGE SCALE GENOMIC DNA]</scope>
    <source>
        <strain evidence="11 12">YR4-1</strain>
    </source>
</reference>
<gene>
    <name evidence="11" type="ORF">G3570_03010</name>
</gene>
<feature type="transmembrane region" description="Helical" evidence="8">
    <location>
        <begin position="261"/>
        <end position="282"/>
    </location>
</feature>
<feature type="transmembrane region" description="Helical" evidence="8">
    <location>
        <begin position="320"/>
        <end position="336"/>
    </location>
</feature>
<dbReference type="AlphaFoldDB" id="A0A6M1STX0"/>
<keyword evidence="4 8" id="KW-0812">Transmembrane</keyword>
<evidence type="ECO:0000256" key="4">
    <source>
        <dbReference type="ARBA" id="ARBA00022692"/>
    </source>
</evidence>
<feature type="signal peptide" evidence="9">
    <location>
        <begin position="1"/>
        <end position="17"/>
    </location>
</feature>